<sequence length="416" mass="48022">MTKLKYKAECMGSLAQITIGGYPISSTKNYYDQWYFRKKDRIIRVRDKSQRNTLIWCAAEPHELHEEETDYLYVVSGPVLRRRLELAGFNRETLESEFKEWIARRVTSLEEPFEFDEDWAKERSKRAAILKASSLADWLKCLKTAIDDGIASWRWDECERNYTDPLLHMMFASDAYWDEPSFHDTGFPCQTLESMAVAMLEIVPAEAECVLDITDLIGGGWTDSFEDIIEYHKDFTTFYDVFATAILDTQTLMALSPENTTLARLLYANVITAMETYLSDTMKKQVLTREAIRRRFVQTNETFKDKIVVQDIFRKLEGLNAEIIQAIDTMSFHNLDKTAGLYKAVLDTHFPSTHMADIKSAIEKRHDIVHRNGKTVQGTTVNVAMEDVEKLIELVDSTVKHIDKQIKDGLLDDDEN</sequence>
<feature type="domain" description="HEPN/Toprim N-terminal" evidence="2">
    <location>
        <begin position="11"/>
        <end position="233"/>
    </location>
</feature>
<organism evidence="3 4">
    <name type="scientific">Pseudomonas granadensis</name>
    <dbReference type="NCBI Taxonomy" id="1421430"/>
    <lineage>
        <taxon>Bacteria</taxon>
        <taxon>Pseudomonadati</taxon>
        <taxon>Pseudomonadota</taxon>
        <taxon>Gammaproteobacteria</taxon>
        <taxon>Pseudomonadales</taxon>
        <taxon>Pseudomonadaceae</taxon>
        <taxon>Pseudomonas</taxon>
    </lineage>
</organism>
<dbReference type="InterPro" id="IPR041487">
    <property type="entry name" value="HEPN/Toprim-NTD1"/>
</dbReference>
<accession>A0ABX7GME3</accession>
<gene>
    <name evidence="3" type="ORF">JN757_10690</name>
</gene>
<feature type="domain" description="RiboL-PSP-HEPN" evidence="1">
    <location>
        <begin position="258"/>
        <end position="407"/>
    </location>
</feature>
<evidence type="ECO:0008006" key="5">
    <source>
        <dbReference type="Google" id="ProtNLM"/>
    </source>
</evidence>
<evidence type="ECO:0000259" key="1">
    <source>
        <dbReference type="Pfam" id="PF18735"/>
    </source>
</evidence>
<dbReference type="EMBL" id="CP069352">
    <property type="protein sequence ID" value="QRK86202.1"/>
    <property type="molecule type" value="Genomic_DNA"/>
</dbReference>
<dbReference type="Pfam" id="PF18735">
    <property type="entry name" value="HEPN_RiboL-PSP"/>
    <property type="match status" value="1"/>
</dbReference>
<name>A0ABX7GME3_9PSED</name>
<reference evidence="3 4" key="1">
    <citation type="submission" date="2021-03" db="EMBL/GenBank/DDBJ databases">
        <title>P. granadensis CT364 genome publication.</title>
        <authorList>
            <person name="Stach J."/>
            <person name="Montero-Calasanz Md.C."/>
        </authorList>
    </citation>
    <scope>NUCLEOTIDE SEQUENCE [LARGE SCALE GENOMIC DNA]</scope>
    <source>
        <strain evidence="3 4">CT364</strain>
    </source>
</reference>
<dbReference type="Pfam" id="PF18871">
    <property type="entry name" value="HEPN_Toprim_N"/>
    <property type="match status" value="1"/>
</dbReference>
<dbReference type="Proteomes" id="UP000663686">
    <property type="component" value="Chromosome"/>
</dbReference>
<evidence type="ECO:0000259" key="2">
    <source>
        <dbReference type="Pfam" id="PF18871"/>
    </source>
</evidence>
<dbReference type="InterPro" id="IPR041519">
    <property type="entry name" value="HEPN_RiboL-PSP"/>
</dbReference>
<keyword evidence="4" id="KW-1185">Reference proteome</keyword>
<dbReference type="RefSeq" id="WP_203421533.1">
    <property type="nucleotide sequence ID" value="NZ_CP069352.1"/>
</dbReference>
<proteinExistence type="predicted"/>
<protein>
    <recommendedName>
        <fullName evidence="5">HEPN/Toprim N-terminal domain-containing protein</fullName>
    </recommendedName>
</protein>
<evidence type="ECO:0000313" key="3">
    <source>
        <dbReference type="EMBL" id="QRK86202.1"/>
    </source>
</evidence>
<evidence type="ECO:0000313" key="4">
    <source>
        <dbReference type="Proteomes" id="UP000663686"/>
    </source>
</evidence>